<dbReference type="SMART" id="SM00671">
    <property type="entry name" value="SEL1"/>
    <property type="match status" value="5"/>
</dbReference>
<name>A0A557RQZ0_9RHOO</name>
<evidence type="ECO:0000313" key="2">
    <source>
        <dbReference type="Proteomes" id="UP000318349"/>
    </source>
</evidence>
<dbReference type="SUPFAM" id="SSF81901">
    <property type="entry name" value="HCP-like"/>
    <property type="match status" value="1"/>
</dbReference>
<comment type="caution">
    <text evidence="1">The sequence shown here is derived from an EMBL/GenBank/DDBJ whole genome shotgun (WGS) entry which is preliminary data.</text>
</comment>
<organism evidence="1 2">
    <name type="scientific">Denitromonas halophila</name>
    <dbReference type="NCBI Taxonomy" id="1629404"/>
    <lineage>
        <taxon>Bacteria</taxon>
        <taxon>Pseudomonadati</taxon>
        <taxon>Pseudomonadota</taxon>
        <taxon>Betaproteobacteria</taxon>
        <taxon>Rhodocyclales</taxon>
        <taxon>Zoogloeaceae</taxon>
        <taxon>Denitromonas</taxon>
    </lineage>
</organism>
<dbReference type="Pfam" id="PF08238">
    <property type="entry name" value="Sel1"/>
    <property type="match status" value="5"/>
</dbReference>
<gene>
    <name evidence="1" type="ORF">FHP89_10105</name>
</gene>
<dbReference type="InterPro" id="IPR011990">
    <property type="entry name" value="TPR-like_helical_dom_sf"/>
</dbReference>
<proteinExistence type="predicted"/>
<dbReference type="Gene3D" id="1.25.40.10">
    <property type="entry name" value="Tetratricopeptide repeat domain"/>
    <property type="match status" value="1"/>
</dbReference>
<dbReference type="AlphaFoldDB" id="A0A557RQZ0"/>
<accession>A0A557RQZ0</accession>
<dbReference type="EMBL" id="VMNI01000008">
    <property type="protein sequence ID" value="TVO76448.1"/>
    <property type="molecule type" value="Genomic_DNA"/>
</dbReference>
<dbReference type="Proteomes" id="UP000318349">
    <property type="component" value="Unassembled WGS sequence"/>
</dbReference>
<dbReference type="InterPro" id="IPR006597">
    <property type="entry name" value="Sel1-like"/>
</dbReference>
<sequence length="303" mass="34167">MPLVETTQCPLSAVSGRTRTFCTRRVIMNARLSENQEYLRDLEKKARRGDDQAIAIIAEHAETPGALQAEAIFHLALMHDETGEPSPFDVDRVAAKGLYQVAAEMGHSMAGYFLGNMLDYGEGGERNPEQARRWYGFAAAEGIRDAQMHYARMLEMGRGGHRDLEEAAQWYEKAVMQGDELAAMNLGLLHLNGQLNSSNEEVAVRLFRFAADSLLASAHIQLGELHWEGRILEENHQYALLHFCIAVELEPEEPWRSEALKRQQKFFAALDDTARQEFTETARKYVAETHCDSRGSLSRQTLN</sequence>
<dbReference type="PANTHER" id="PTHR11102">
    <property type="entry name" value="SEL-1-LIKE PROTEIN"/>
    <property type="match status" value="1"/>
</dbReference>
<protein>
    <submittedName>
        <fullName evidence="1">Sel1 repeat family protein</fullName>
    </submittedName>
</protein>
<dbReference type="PANTHER" id="PTHR11102:SF160">
    <property type="entry name" value="ERAD-ASSOCIATED E3 UBIQUITIN-PROTEIN LIGASE COMPONENT HRD3"/>
    <property type="match status" value="1"/>
</dbReference>
<reference evidence="1 2" key="1">
    <citation type="submission" date="2019-07" db="EMBL/GenBank/DDBJ databases">
        <title>The pathways for chlorine oxyanion respiration interact through the shared metabolite chlorate.</title>
        <authorList>
            <person name="Barnum T.P."/>
            <person name="Cheng Y."/>
            <person name="Hill K.A."/>
            <person name="Lucas L.N."/>
            <person name="Carlson H.K."/>
            <person name="Coates J.D."/>
        </authorList>
    </citation>
    <scope>NUCLEOTIDE SEQUENCE [LARGE SCALE GENOMIC DNA]</scope>
    <source>
        <strain evidence="1 2">SFB-1</strain>
    </source>
</reference>
<dbReference type="InterPro" id="IPR050767">
    <property type="entry name" value="Sel1_AlgK"/>
</dbReference>
<evidence type="ECO:0000313" key="1">
    <source>
        <dbReference type="EMBL" id="TVO76448.1"/>
    </source>
</evidence>